<feature type="domain" description="Cyclic nucleotide-binding" evidence="4">
    <location>
        <begin position="31"/>
        <end position="136"/>
    </location>
</feature>
<dbReference type="GO" id="GO:0008773">
    <property type="term" value="F:[protein-PII] uridylyltransferase activity"/>
    <property type="evidence" value="ECO:0007669"/>
    <property type="project" value="InterPro"/>
</dbReference>
<accession>A0A1H8Q3V5</accession>
<dbReference type="CDD" id="cd00038">
    <property type="entry name" value="CAP_ED"/>
    <property type="match status" value="1"/>
</dbReference>
<evidence type="ECO:0000259" key="4">
    <source>
        <dbReference type="PROSITE" id="PS50042"/>
    </source>
</evidence>
<gene>
    <name evidence="6" type="ORF">SAMN04488052_101336</name>
</gene>
<dbReference type="PANTHER" id="PTHR43080:SF2">
    <property type="entry name" value="CBS DOMAIN-CONTAINING PROTEIN"/>
    <property type="match status" value="1"/>
</dbReference>
<organism evidence="6 7">
    <name type="scientific">Aquisalimonas asiatica</name>
    <dbReference type="NCBI Taxonomy" id="406100"/>
    <lineage>
        <taxon>Bacteria</taxon>
        <taxon>Pseudomonadati</taxon>
        <taxon>Pseudomonadota</taxon>
        <taxon>Gammaproteobacteria</taxon>
        <taxon>Chromatiales</taxon>
        <taxon>Ectothiorhodospiraceae</taxon>
        <taxon>Aquisalimonas</taxon>
    </lineage>
</organism>
<dbReference type="SMART" id="SM00116">
    <property type="entry name" value="CBS"/>
    <property type="match status" value="2"/>
</dbReference>
<feature type="region of interest" description="Disordered" evidence="3">
    <location>
        <begin position="1"/>
        <end position="20"/>
    </location>
</feature>
<dbReference type="CDD" id="cd05401">
    <property type="entry name" value="NT_GlnE_GlnD_like"/>
    <property type="match status" value="1"/>
</dbReference>
<evidence type="ECO:0000256" key="2">
    <source>
        <dbReference type="PROSITE-ProRule" id="PRU00703"/>
    </source>
</evidence>
<evidence type="ECO:0000256" key="3">
    <source>
        <dbReference type="SAM" id="MobiDB-lite"/>
    </source>
</evidence>
<dbReference type="InterPro" id="IPR014710">
    <property type="entry name" value="RmlC-like_jellyroll"/>
</dbReference>
<feature type="domain" description="CBS" evidence="5">
    <location>
        <begin position="183"/>
        <end position="239"/>
    </location>
</feature>
<reference evidence="6 7" key="1">
    <citation type="submission" date="2016-10" db="EMBL/GenBank/DDBJ databases">
        <authorList>
            <person name="de Groot N.N."/>
        </authorList>
    </citation>
    <scope>NUCLEOTIDE SEQUENCE [LARGE SCALE GENOMIC DNA]</scope>
    <source>
        <strain evidence="6 7">CGMCC 1.6291</strain>
    </source>
</reference>
<dbReference type="InterPro" id="IPR018821">
    <property type="entry name" value="DUF294_put_nucleoTrafse_sb-bd"/>
</dbReference>
<dbReference type="Gene3D" id="2.60.120.10">
    <property type="entry name" value="Jelly Rolls"/>
    <property type="match status" value="1"/>
</dbReference>
<dbReference type="InterPro" id="IPR000595">
    <property type="entry name" value="cNMP-bd_dom"/>
</dbReference>
<dbReference type="Proteomes" id="UP000199657">
    <property type="component" value="Unassembled WGS sequence"/>
</dbReference>
<keyword evidence="1 2" id="KW-0129">CBS domain</keyword>
<dbReference type="PROSITE" id="PS51371">
    <property type="entry name" value="CBS"/>
    <property type="match status" value="2"/>
</dbReference>
<dbReference type="InterPro" id="IPR046342">
    <property type="entry name" value="CBS_dom_sf"/>
</dbReference>
<sequence length="645" mass="72819">MSREQHTSAGPEAGQGDELSTVVDFLRRHPPFDRMERQDVQRMALRLEHKRYPAGTRIVEPGSGPTSRLFIVHKGRVRGGIADSPTGGDSDTWELLPGECFPVGALLSRRPVRTVHEAAEETECFELEWEDFNEFLETSRVFNDFSTHRLSVLLNSMKREVQADALRGLGGDTSLNVTLGERLRRPPVTCEAGTPVRTALERMQEHHVGSIVVTDDRARPKGVFTLRDLLTRVSIPGASLDLPMQDVMTPNPVCIPRSSFAFEAAMIMADNAIHHVCVVDRGRLVGVISERDLFSMQRVGLVNLSKGIARADSVRDLARLRDDTHQLVDQMIAQGARVGQITQIITLLNDQITRRILELCTRDADGLPDVSYSWIAFGSEARQEQTLKTDQDNGVLFRTPEGSTPDEVRAALTPFFRQVNEALDQCGYPLCKGNIMASNPDCCLSLEEWQQRFTRWIEQGTPKHLLQASIFFDFRTIDGPTEDTERLRHWLLDKTAGNSRFRRQLAANALQLRPPLGLFRSFRVSSRGEYRNTLNLKLNGVTPFVDAARILALAHRLPATNTMERLRMAAEARIVDPGDVAAWSEAYDYIQMLRMRKNQQQRATGEPLSNRVDPSELNDLDRRILKESFREARTLQSRIESDYQL</sequence>
<dbReference type="Gene3D" id="3.10.580.10">
    <property type="entry name" value="CBS-domain"/>
    <property type="match status" value="1"/>
</dbReference>
<dbReference type="EMBL" id="FOEG01000001">
    <property type="protein sequence ID" value="SEO48880.1"/>
    <property type="molecule type" value="Genomic_DNA"/>
</dbReference>
<keyword evidence="7" id="KW-1185">Reference proteome</keyword>
<dbReference type="RefSeq" id="WP_245753908.1">
    <property type="nucleotide sequence ID" value="NZ_FOEG01000001.1"/>
</dbReference>
<dbReference type="SUPFAM" id="SSF54631">
    <property type="entry name" value="CBS-domain pair"/>
    <property type="match status" value="1"/>
</dbReference>
<feature type="domain" description="CBS" evidence="5">
    <location>
        <begin position="248"/>
        <end position="304"/>
    </location>
</feature>
<dbReference type="InterPro" id="IPR051257">
    <property type="entry name" value="Diverse_CBS-Domain"/>
</dbReference>
<dbReference type="InterPro" id="IPR018490">
    <property type="entry name" value="cNMP-bd_dom_sf"/>
</dbReference>
<dbReference type="PANTHER" id="PTHR43080">
    <property type="entry name" value="CBS DOMAIN-CONTAINING PROTEIN CBSX3, MITOCHONDRIAL"/>
    <property type="match status" value="1"/>
</dbReference>
<dbReference type="Pfam" id="PF10335">
    <property type="entry name" value="DUF294_C"/>
    <property type="match status" value="1"/>
</dbReference>
<proteinExistence type="predicted"/>
<dbReference type="Pfam" id="PF00027">
    <property type="entry name" value="cNMP_binding"/>
    <property type="match status" value="1"/>
</dbReference>
<dbReference type="Pfam" id="PF03445">
    <property type="entry name" value="DUF294"/>
    <property type="match status" value="1"/>
</dbReference>
<name>A0A1H8Q3V5_9GAMM</name>
<dbReference type="InterPro" id="IPR005105">
    <property type="entry name" value="GlnD_Uridyltrans_N"/>
</dbReference>
<protein>
    <submittedName>
        <fullName evidence="6">Cyclic nucleotide-binding protein</fullName>
    </submittedName>
</protein>
<dbReference type="SUPFAM" id="SSF51206">
    <property type="entry name" value="cAMP-binding domain-like"/>
    <property type="match status" value="1"/>
</dbReference>
<dbReference type="InterPro" id="IPR000644">
    <property type="entry name" value="CBS_dom"/>
</dbReference>
<dbReference type="STRING" id="406100.SAMN04488052_101336"/>
<dbReference type="PROSITE" id="PS50042">
    <property type="entry name" value="CNMP_BINDING_3"/>
    <property type="match status" value="1"/>
</dbReference>
<evidence type="ECO:0000313" key="6">
    <source>
        <dbReference type="EMBL" id="SEO48880.1"/>
    </source>
</evidence>
<evidence type="ECO:0000259" key="5">
    <source>
        <dbReference type="PROSITE" id="PS51371"/>
    </source>
</evidence>
<evidence type="ECO:0000313" key="7">
    <source>
        <dbReference type="Proteomes" id="UP000199657"/>
    </source>
</evidence>
<dbReference type="SMART" id="SM00100">
    <property type="entry name" value="cNMP"/>
    <property type="match status" value="1"/>
</dbReference>
<dbReference type="AlphaFoldDB" id="A0A1H8Q3V5"/>
<dbReference type="Pfam" id="PF00571">
    <property type="entry name" value="CBS"/>
    <property type="match status" value="2"/>
</dbReference>
<evidence type="ECO:0000256" key="1">
    <source>
        <dbReference type="ARBA" id="ARBA00023122"/>
    </source>
</evidence>